<accession>A0A849I7Y7</accession>
<keyword evidence="4" id="KW-1185">Reference proteome</keyword>
<evidence type="ECO:0000256" key="1">
    <source>
        <dbReference type="ARBA" id="ARBA00022801"/>
    </source>
</evidence>
<organism evidence="3 4">
    <name type="scientific">Enterovirga aerilata</name>
    <dbReference type="NCBI Taxonomy" id="2730920"/>
    <lineage>
        <taxon>Bacteria</taxon>
        <taxon>Pseudomonadati</taxon>
        <taxon>Pseudomonadota</taxon>
        <taxon>Alphaproteobacteria</taxon>
        <taxon>Hyphomicrobiales</taxon>
        <taxon>Methylobacteriaceae</taxon>
        <taxon>Enterovirga</taxon>
    </lineage>
</organism>
<evidence type="ECO:0000259" key="2">
    <source>
        <dbReference type="Pfam" id="PF00561"/>
    </source>
</evidence>
<dbReference type="InterPro" id="IPR000639">
    <property type="entry name" value="Epox_hydrolase-like"/>
</dbReference>
<dbReference type="InterPro" id="IPR050266">
    <property type="entry name" value="AB_hydrolase_sf"/>
</dbReference>
<dbReference type="InterPro" id="IPR029058">
    <property type="entry name" value="AB_hydrolase_fold"/>
</dbReference>
<comment type="caution">
    <text evidence="3">The sequence shown here is derived from an EMBL/GenBank/DDBJ whole genome shotgun (WGS) entry which is preliminary data.</text>
</comment>
<proteinExistence type="predicted"/>
<dbReference type="PANTHER" id="PTHR43798:SF31">
    <property type="entry name" value="AB HYDROLASE SUPERFAMILY PROTEIN YCLE"/>
    <property type="match status" value="1"/>
</dbReference>
<dbReference type="Proteomes" id="UP000564885">
    <property type="component" value="Unassembled WGS sequence"/>
</dbReference>
<dbReference type="GO" id="GO:0016787">
    <property type="term" value="F:hydrolase activity"/>
    <property type="evidence" value="ECO:0007669"/>
    <property type="project" value="UniProtKB-KW"/>
</dbReference>
<dbReference type="PRINTS" id="PR00111">
    <property type="entry name" value="ABHYDROLASE"/>
</dbReference>
<name>A0A849I7Y7_9HYPH</name>
<dbReference type="PANTHER" id="PTHR43798">
    <property type="entry name" value="MONOACYLGLYCEROL LIPASE"/>
    <property type="match status" value="1"/>
</dbReference>
<dbReference type="PRINTS" id="PR00412">
    <property type="entry name" value="EPOXHYDRLASE"/>
</dbReference>
<dbReference type="InterPro" id="IPR000073">
    <property type="entry name" value="AB_hydrolase_1"/>
</dbReference>
<gene>
    <name evidence="3" type="ORF">HJG44_13670</name>
</gene>
<dbReference type="AlphaFoldDB" id="A0A849I7Y7"/>
<reference evidence="3 4" key="1">
    <citation type="submission" date="2020-04" db="EMBL/GenBank/DDBJ databases">
        <title>Enterovirga sp. isolate from soil.</title>
        <authorList>
            <person name="Chea S."/>
            <person name="Kim D.-U."/>
        </authorList>
    </citation>
    <scope>NUCLEOTIDE SEQUENCE [LARGE SCALE GENOMIC DNA]</scope>
    <source>
        <strain evidence="3 4">DB1703</strain>
    </source>
</reference>
<dbReference type="EMBL" id="JABEPP010000003">
    <property type="protein sequence ID" value="NNM73431.1"/>
    <property type="molecule type" value="Genomic_DNA"/>
</dbReference>
<feature type="domain" description="AB hydrolase-1" evidence="2">
    <location>
        <begin position="26"/>
        <end position="253"/>
    </location>
</feature>
<dbReference type="RefSeq" id="WP_171218882.1">
    <property type="nucleotide sequence ID" value="NZ_JABEPP010000003.1"/>
</dbReference>
<dbReference type="GO" id="GO:0016020">
    <property type="term" value="C:membrane"/>
    <property type="evidence" value="ECO:0007669"/>
    <property type="project" value="TreeGrafter"/>
</dbReference>
<dbReference type="Pfam" id="PF00561">
    <property type="entry name" value="Abhydrolase_1"/>
    <property type="match status" value="1"/>
</dbReference>
<dbReference type="Gene3D" id="3.40.50.1820">
    <property type="entry name" value="alpha/beta hydrolase"/>
    <property type="match status" value="1"/>
</dbReference>
<protein>
    <submittedName>
        <fullName evidence="3">Alpha/beta fold hydrolase</fullName>
    </submittedName>
</protein>
<sequence>MGQAIAATTRDGRFSYLAAGPDGAQPVVFLHGIGGGARLWSSQLESFAPRYRAIALDLPGYGGSQPLAETGIRTYAEAVADFLRTLRLASPVLVGHSIGGMIVQTYMADRLGPIRAAVLAQTTPAFGGKDPRWAEEFVAARLGPLDRGETMPSLAPAIAASLLGEDPDPAAFALARDCVAAVPEATWRASVMALVGFDKREALGRISVPTLLIAGSKDQNAPAPTMAKMAERIPGAEYVCLDGIGHLAFAEAPEAFDGAVLDFLNRRLATGEAAS</sequence>
<evidence type="ECO:0000313" key="3">
    <source>
        <dbReference type="EMBL" id="NNM73431.1"/>
    </source>
</evidence>
<dbReference type="SUPFAM" id="SSF53474">
    <property type="entry name" value="alpha/beta-Hydrolases"/>
    <property type="match status" value="1"/>
</dbReference>
<keyword evidence="1 3" id="KW-0378">Hydrolase</keyword>
<evidence type="ECO:0000313" key="4">
    <source>
        <dbReference type="Proteomes" id="UP000564885"/>
    </source>
</evidence>